<accession>A0A6B3RFV4</accession>
<evidence type="ECO:0000313" key="2">
    <source>
        <dbReference type="EMBL" id="NEX44840.1"/>
    </source>
</evidence>
<evidence type="ECO:0000313" key="3">
    <source>
        <dbReference type="Proteomes" id="UP000481421"/>
    </source>
</evidence>
<gene>
    <name evidence="2" type="ORF">G3572_01385</name>
</gene>
<protein>
    <submittedName>
        <fullName evidence="2">Aldo/keto reductase</fullName>
    </submittedName>
</protein>
<dbReference type="Proteomes" id="UP000481421">
    <property type="component" value="Unassembled WGS sequence"/>
</dbReference>
<organism evidence="2 3">
    <name type="scientific">Pseudotabrizicola algicola</name>
    <dbReference type="NCBI Taxonomy" id="2709381"/>
    <lineage>
        <taxon>Bacteria</taxon>
        <taxon>Pseudomonadati</taxon>
        <taxon>Pseudomonadota</taxon>
        <taxon>Alphaproteobacteria</taxon>
        <taxon>Rhodobacterales</taxon>
        <taxon>Paracoccaceae</taxon>
        <taxon>Pseudotabrizicola</taxon>
    </lineage>
</organism>
<dbReference type="InterPro" id="IPR023210">
    <property type="entry name" value="NADP_OxRdtase_dom"/>
</dbReference>
<dbReference type="RefSeq" id="WP_164608888.1">
    <property type="nucleotide sequence ID" value="NZ_JAAIKE010000001.1"/>
</dbReference>
<dbReference type="PANTHER" id="PTHR43312:SF1">
    <property type="entry name" value="NADP-DEPENDENT OXIDOREDUCTASE DOMAIN-CONTAINING PROTEIN"/>
    <property type="match status" value="1"/>
</dbReference>
<comment type="caution">
    <text evidence="2">The sequence shown here is derived from an EMBL/GenBank/DDBJ whole genome shotgun (WGS) entry which is preliminary data.</text>
</comment>
<reference evidence="2 3" key="1">
    <citation type="submission" date="2020-02" db="EMBL/GenBank/DDBJ databases">
        <title>Rhodobacter algicola sp. nov., isolated from microalga culture.</title>
        <authorList>
            <person name="Park C.-Y."/>
        </authorList>
    </citation>
    <scope>NUCLEOTIDE SEQUENCE [LARGE SCALE GENOMIC DNA]</scope>
    <source>
        <strain evidence="2 3">ETT8</strain>
    </source>
</reference>
<name>A0A6B3RFV4_9RHOB</name>
<keyword evidence="3" id="KW-1185">Reference proteome</keyword>
<feature type="domain" description="NADP-dependent oxidoreductase" evidence="1">
    <location>
        <begin position="15"/>
        <end position="318"/>
    </location>
</feature>
<dbReference type="SUPFAM" id="SSF51430">
    <property type="entry name" value="NAD(P)-linked oxidoreductase"/>
    <property type="match status" value="1"/>
</dbReference>
<sequence length="332" mass="35569">MQTRDFGRTGHSTTPIGFGAWAIGGTWGEVSWDDAKATLHAALDAGMTFIDTADVYGDGRSEQIIAEVLAERAQAGQGPRPFVATKAGRRLNPHTAEAYTGAAIESFIDRSLKNLRVDCLDLVQLHCPPTPVYSNPAMFDALDAIRAKGKIAHYGVSVETIDEALTAIQHPGVVSVQIIYNLFRMKPADRFFAEARAKDVAIIARVPLASGLLTGKMGPDSQFAADDHRAFNRNGEAFDKGETFSGVPFDVALEAVEALRPLVPQGTPMAAFALRWILMEQAVTVVIPGAKTPAQARANAAAADLPALSAGQMQAARDVYTRLIAPHVAHLW</sequence>
<dbReference type="EMBL" id="JAAIKE010000001">
    <property type="protein sequence ID" value="NEX44840.1"/>
    <property type="molecule type" value="Genomic_DNA"/>
</dbReference>
<dbReference type="Gene3D" id="3.20.20.100">
    <property type="entry name" value="NADP-dependent oxidoreductase domain"/>
    <property type="match status" value="1"/>
</dbReference>
<dbReference type="AlphaFoldDB" id="A0A6B3RFV4"/>
<evidence type="ECO:0000259" key="1">
    <source>
        <dbReference type="Pfam" id="PF00248"/>
    </source>
</evidence>
<dbReference type="PANTHER" id="PTHR43312">
    <property type="entry name" value="D-THREO-ALDOSE 1-DEHYDROGENASE"/>
    <property type="match status" value="1"/>
</dbReference>
<dbReference type="InterPro" id="IPR036812">
    <property type="entry name" value="NAD(P)_OxRdtase_dom_sf"/>
</dbReference>
<proteinExistence type="predicted"/>
<dbReference type="InterPro" id="IPR053135">
    <property type="entry name" value="AKR2_Oxidoreductase"/>
</dbReference>
<dbReference type="Pfam" id="PF00248">
    <property type="entry name" value="Aldo_ket_red"/>
    <property type="match status" value="1"/>
</dbReference>
<dbReference type="CDD" id="cd19086">
    <property type="entry name" value="AKR_AKR11C1"/>
    <property type="match status" value="1"/>
</dbReference>